<keyword evidence="1" id="KW-0812">Transmembrane</keyword>
<dbReference type="CDD" id="cd06222">
    <property type="entry name" value="RNase_H_like"/>
    <property type="match status" value="1"/>
</dbReference>
<proteinExistence type="predicted"/>
<feature type="domain" description="RNase H type-1" evidence="2">
    <location>
        <begin position="63"/>
        <end position="119"/>
    </location>
</feature>
<keyword evidence="4" id="KW-1185">Reference proteome</keyword>
<dbReference type="Proteomes" id="UP001281410">
    <property type="component" value="Unassembled WGS sequence"/>
</dbReference>
<dbReference type="AlphaFoldDB" id="A0AAE0DGV9"/>
<dbReference type="GO" id="GO:0004523">
    <property type="term" value="F:RNA-DNA hybrid ribonuclease activity"/>
    <property type="evidence" value="ECO:0007669"/>
    <property type="project" value="InterPro"/>
</dbReference>
<name>A0AAE0DGV9_9ROSI</name>
<evidence type="ECO:0000313" key="3">
    <source>
        <dbReference type="EMBL" id="KAK3169104.1"/>
    </source>
</evidence>
<dbReference type="Pfam" id="PF13456">
    <property type="entry name" value="RVT_3"/>
    <property type="match status" value="1"/>
</dbReference>
<organism evidence="3 4">
    <name type="scientific">Dipteronia sinensis</name>
    <dbReference type="NCBI Taxonomy" id="43782"/>
    <lineage>
        <taxon>Eukaryota</taxon>
        <taxon>Viridiplantae</taxon>
        <taxon>Streptophyta</taxon>
        <taxon>Embryophyta</taxon>
        <taxon>Tracheophyta</taxon>
        <taxon>Spermatophyta</taxon>
        <taxon>Magnoliopsida</taxon>
        <taxon>eudicotyledons</taxon>
        <taxon>Gunneridae</taxon>
        <taxon>Pentapetalae</taxon>
        <taxon>rosids</taxon>
        <taxon>malvids</taxon>
        <taxon>Sapindales</taxon>
        <taxon>Sapindaceae</taxon>
        <taxon>Hippocastanoideae</taxon>
        <taxon>Acereae</taxon>
        <taxon>Dipteronia</taxon>
    </lineage>
</organism>
<sequence>MSVSFSEQVRTLWKAAIYAVIWGGVSEANRLEIGCMRNCMENLLIIHQFGLQDGDAMGSLLVGGCGGIFWNYIVFVKGFFAIPLGQVFEFEVEFLAALLAINFAWKYGWLRIWLESDSSYRFSFFLLSSEMVP</sequence>
<evidence type="ECO:0000259" key="2">
    <source>
        <dbReference type="Pfam" id="PF13456"/>
    </source>
</evidence>
<dbReference type="EMBL" id="JANJYJ010000987">
    <property type="protein sequence ID" value="KAK3169104.1"/>
    <property type="molecule type" value="Genomic_DNA"/>
</dbReference>
<comment type="caution">
    <text evidence="3">The sequence shown here is derived from an EMBL/GenBank/DDBJ whole genome shotgun (WGS) entry which is preliminary data.</text>
</comment>
<dbReference type="InterPro" id="IPR044730">
    <property type="entry name" value="RNase_H-like_dom_plant"/>
</dbReference>
<reference evidence="3" key="1">
    <citation type="journal article" date="2023" name="Plant J.">
        <title>Genome sequences and population genomics provide insights into the demographic history, inbreeding, and mutation load of two 'living fossil' tree species of Dipteronia.</title>
        <authorList>
            <person name="Feng Y."/>
            <person name="Comes H.P."/>
            <person name="Chen J."/>
            <person name="Zhu S."/>
            <person name="Lu R."/>
            <person name="Zhang X."/>
            <person name="Li P."/>
            <person name="Qiu J."/>
            <person name="Olsen K.M."/>
            <person name="Qiu Y."/>
        </authorList>
    </citation>
    <scope>NUCLEOTIDE SEQUENCE</scope>
    <source>
        <strain evidence="3">NBL</strain>
    </source>
</reference>
<dbReference type="GO" id="GO:0003676">
    <property type="term" value="F:nucleic acid binding"/>
    <property type="evidence" value="ECO:0007669"/>
    <property type="project" value="InterPro"/>
</dbReference>
<accession>A0AAE0DGV9</accession>
<protein>
    <recommendedName>
        <fullName evidence="2">RNase H type-1 domain-containing protein</fullName>
    </recommendedName>
</protein>
<feature type="transmembrane region" description="Helical" evidence="1">
    <location>
        <begin position="94"/>
        <end position="114"/>
    </location>
</feature>
<feature type="transmembrane region" description="Helical" evidence="1">
    <location>
        <begin position="60"/>
        <end position="82"/>
    </location>
</feature>
<gene>
    <name evidence="3" type="ORF">Dsin_000135</name>
</gene>
<evidence type="ECO:0000256" key="1">
    <source>
        <dbReference type="SAM" id="Phobius"/>
    </source>
</evidence>
<keyword evidence="1" id="KW-0472">Membrane</keyword>
<keyword evidence="1" id="KW-1133">Transmembrane helix</keyword>
<dbReference type="InterPro" id="IPR002156">
    <property type="entry name" value="RNaseH_domain"/>
</dbReference>
<evidence type="ECO:0000313" key="4">
    <source>
        <dbReference type="Proteomes" id="UP001281410"/>
    </source>
</evidence>